<dbReference type="InterPro" id="IPR037284">
    <property type="entry name" value="SUF_FeS_clus_asmbl_SufBD_sf"/>
</dbReference>
<dbReference type="PANTHER" id="PTHR30508:SF1">
    <property type="entry name" value="UPF0051 PROTEIN ABCI8, CHLOROPLASTIC-RELATED"/>
    <property type="match status" value="1"/>
</dbReference>
<feature type="domain" description="SUF system FeS cluster assembly SufBD core" evidence="2">
    <location>
        <begin position="147"/>
        <end position="368"/>
    </location>
</feature>
<evidence type="ECO:0000256" key="1">
    <source>
        <dbReference type="ARBA" id="ARBA00043967"/>
    </source>
</evidence>
<dbReference type="Pfam" id="PF01458">
    <property type="entry name" value="SUFBD_core"/>
    <property type="match status" value="1"/>
</dbReference>
<gene>
    <name evidence="3" type="ORF">A2942_04660</name>
</gene>
<dbReference type="InterPro" id="IPR055346">
    <property type="entry name" value="Fe-S_cluster_assembly_SufBD"/>
</dbReference>
<organism evidence="3 4">
    <name type="scientific">Candidatus Lloydbacteria bacterium RIFCSPLOWO2_01_FULL_50_20</name>
    <dbReference type="NCBI Taxonomy" id="1798665"/>
    <lineage>
        <taxon>Bacteria</taxon>
        <taxon>Candidatus Lloydiibacteriota</taxon>
    </lineage>
</organism>
<evidence type="ECO:0000259" key="2">
    <source>
        <dbReference type="Pfam" id="PF01458"/>
    </source>
</evidence>
<dbReference type="STRING" id="1798665.A2942_04660"/>
<dbReference type="PANTHER" id="PTHR30508">
    <property type="entry name" value="FES CLUSTER ASSEMBLY PROTEIN SUF"/>
    <property type="match status" value="1"/>
</dbReference>
<dbReference type="InterPro" id="IPR000825">
    <property type="entry name" value="SUF_FeS_clus_asmbl_SufBD_core"/>
</dbReference>
<dbReference type="EMBL" id="MHLP01000006">
    <property type="protein sequence ID" value="OGZ13609.1"/>
    <property type="molecule type" value="Genomic_DNA"/>
</dbReference>
<dbReference type="GO" id="GO:0016226">
    <property type="term" value="P:iron-sulfur cluster assembly"/>
    <property type="evidence" value="ECO:0007669"/>
    <property type="project" value="InterPro"/>
</dbReference>
<comment type="caution">
    <text evidence="3">The sequence shown here is derived from an EMBL/GenBank/DDBJ whole genome shotgun (WGS) entry which is preliminary data.</text>
</comment>
<dbReference type="SUPFAM" id="SSF101960">
    <property type="entry name" value="Stabilizer of iron transporter SufD"/>
    <property type="match status" value="1"/>
</dbReference>
<accession>A0A1G2DJ20</accession>
<dbReference type="AlphaFoldDB" id="A0A1G2DJ20"/>
<reference evidence="3 4" key="1">
    <citation type="journal article" date="2016" name="Nat. Commun.">
        <title>Thousands of microbial genomes shed light on interconnected biogeochemical processes in an aquifer system.</title>
        <authorList>
            <person name="Anantharaman K."/>
            <person name="Brown C.T."/>
            <person name="Hug L.A."/>
            <person name="Sharon I."/>
            <person name="Castelle C.J."/>
            <person name="Probst A.J."/>
            <person name="Thomas B.C."/>
            <person name="Singh A."/>
            <person name="Wilkins M.J."/>
            <person name="Karaoz U."/>
            <person name="Brodie E.L."/>
            <person name="Williams K.H."/>
            <person name="Hubbard S.S."/>
            <person name="Banfield J.F."/>
        </authorList>
    </citation>
    <scope>NUCLEOTIDE SEQUENCE [LARGE SCALE GENOMIC DNA]</scope>
</reference>
<evidence type="ECO:0000313" key="3">
    <source>
        <dbReference type="EMBL" id="OGZ13609.1"/>
    </source>
</evidence>
<comment type="similarity">
    <text evidence="1">Belongs to the iron-sulfur cluster assembly SufBD family.</text>
</comment>
<name>A0A1G2DJ20_9BACT</name>
<dbReference type="Proteomes" id="UP000178534">
    <property type="component" value="Unassembled WGS sequence"/>
</dbReference>
<sequence length="423" mass="45561">MSKIAEQIKKISQSLSEPTWLLSWRAEKAGHAETLPAAIKYGISIHAVLPPNEVPFDQTADYHVDASKGLELYTWKEAIAQEEIVPILEGLMKSEFFPSATDHFSGIAQALFRSGIVAYVQPSLEEDGTPREESLHLDTLVPKGSSADIVVVIAKEGAKLSLTSALSGGEQTSVFARTVIVLTERDAHVRITQKHTLANGATALFSSRGIAAAHSSVTWSAIFAGAIAVKSGTENMLIGDEARGEIREGILGGGSAQFDVFSSAKHLADHTHSRIRAAGLATDTSRTVYRGLIDMVEGIRAVDGGQEARFLVLSPKAEVDAIPSLDIASKDVLSTHKLSISHIRDTDTFYSKLRGLSDEESKQLFLEGHFAQVFSTGASTECFNPEFSTEGLSRMSSRQGFPGEDNEPIMNDIRTALSGIRPV</sequence>
<proteinExistence type="inferred from homology"/>
<protein>
    <recommendedName>
        <fullName evidence="2">SUF system FeS cluster assembly SufBD core domain-containing protein</fullName>
    </recommendedName>
</protein>
<evidence type="ECO:0000313" key="4">
    <source>
        <dbReference type="Proteomes" id="UP000178534"/>
    </source>
</evidence>